<keyword evidence="2" id="KW-1133">Transmembrane helix</keyword>
<evidence type="ECO:0000256" key="2">
    <source>
        <dbReference type="SAM" id="Phobius"/>
    </source>
</evidence>
<dbReference type="Proteomes" id="UP001247754">
    <property type="component" value="Unassembled WGS sequence"/>
</dbReference>
<dbReference type="EMBL" id="JAVKPH010000007">
    <property type="protein sequence ID" value="MDR5652671.1"/>
    <property type="molecule type" value="Genomic_DNA"/>
</dbReference>
<keyword evidence="2" id="KW-0812">Transmembrane</keyword>
<name>A0ABU1F733_9RHOB</name>
<dbReference type="RefSeq" id="WP_310456913.1">
    <property type="nucleotide sequence ID" value="NZ_JAVKPH010000007.1"/>
</dbReference>
<keyword evidence="2" id="KW-0472">Membrane</keyword>
<accession>A0ABU1F733</accession>
<gene>
    <name evidence="3" type="ORF">RGD00_08655</name>
</gene>
<dbReference type="Pfam" id="PF04186">
    <property type="entry name" value="FxsA"/>
    <property type="match status" value="1"/>
</dbReference>
<comment type="caution">
    <text evidence="3">The sequence shown here is derived from an EMBL/GenBank/DDBJ whole genome shotgun (WGS) entry which is preliminary data.</text>
</comment>
<evidence type="ECO:0000313" key="3">
    <source>
        <dbReference type="EMBL" id="MDR5652671.1"/>
    </source>
</evidence>
<evidence type="ECO:0000256" key="1">
    <source>
        <dbReference type="SAM" id="MobiDB-lite"/>
    </source>
</evidence>
<proteinExistence type="predicted"/>
<feature type="transmembrane region" description="Helical" evidence="2">
    <location>
        <begin position="107"/>
        <end position="126"/>
    </location>
</feature>
<reference evidence="3 4" key="1">
    <citation type="submission" date="2023-09" db="EMBL/GenBank/DDBJ databases">
        <title>Xinfangfangia sedmenti sp. nov., isolated the sedment.</title>
        <authorList>
            <person name="Xu L."/>
        </authorList>
    </citation>
    <scope>NUCLEOTIDE SEQUENCE [LARGE SCALE GENOMIC DNA]</scope>
    <source>
        <strain evidence="3 4">LG-4</strain>
    </source>
</reference>
<evidence type="ECO:0000313" key="4">
    <source>
        <dbReference type="Proteomes" id="UP001247754"/>
    </source>
</evidence>
<organism evidence="3 4">
    <name type="scientific">Ruixingdingia sedimenti</name>
    <dbReference type="NCBI Taxonomy" id="3073604"/>
    <lineage>
        <taxon>Bacteria</taxon>
        <taxon>Pseudomonadati</taxon>
        <taxon>Pseudomonadota</taxon>
        <taxon>Alphaproteobacteria</taxon>
        <taxon>Rhodobacterales</taxon>
        <taxon>Paracoccaceae</taxon>
        <taxon>Ruixingdingia</taxon>
    </lineage>
</organism>
<sequence>MARGLLWAFVLLPLIEIALFVIVGGWLSLWPTLALVVLAAVAGMAVLRRQGAVTAGRMRAALAQGADPGGALAEGSLIMLAGVLLVLPGFLSDAVALMLLTPPLRRALIGWVGARVVTVNLGGFAARGAGMRGETIEGEWEEVDPSDTRHRPSGWTRPPLPDDRGQ</sequence>
<protein>
    <submittedName>
        <fullName evidence="3">FxsA family protein</fullName>
    </submittedName>
</protein>
<feature type="transmembrane region" description="Helical" evidence="2">
    <location>
        <begin position="5"/>
        <end position="23"/>
    </location>
</feature>
<keyword evidence="4" id="KW-1185">Reference proteome</keyword>
<dbReference type="InterPro" id="IPR007313">
    <property type="entry name" value="FxsA"/>
</dbReference>
<feature type="region of interest" description="Disordered" evidence="1">
    <location>
        <begin position="139"/>
        <end position="166"/>
    </location>
</feature>
<dbReference type="PANTHER" id="PTHR35335:SF1">
    <property type="entry name" value="UPF0716 PROTEIN FXSA"/>
    <property type="match status" value="1"/>
</dbReference>
<dbReference type="PANTHER" id="PTHR35335">
    <property type="entry name" value="UPF0716 PROTEIN FXSA"/>
    <property type="match status" value="1"/>
</dbReference>
<dbReference type="NCBIfam" id="NF008528">
    <property type="entry name" value="PRK11463.1-2"/>
    <property type="match status" value="1"/>
</dbReference>
<feature type="transmembrane region" description="Helical" evidence="2">
    <location>
        <begin position="68"/>
        <end position="87"/>
    </location>
</feature>
<feature type="transmembrane region" description="Helical" evidence="2">
    <location>
        <begin position="29"/>
        <end position="47"/>
    </location>
</feature>